<evidence type="ECO:0000256" key="1">
    <source>
        <dbReference type="ARBA" id="ARBA00004651"/>
    </source>
</evidence>
<dbReference type="InterPro" id="IPR051393">
    <property type="entry name" value="ABC_transporter_permease"/>
</dbReference>
<evidence type="ECO:0000313" key="10">
    <source>
        <dbReference type="Proteomes" id="UP000579153"/>
    </source>
</evidence>
<feature type="transmembrane region" description="Helical" evidence="7">
    <location>
        <begin position="280"/>
        <end position="301"/>
    </location>
</feature>
<dbReference type="GO" id="GO:0055085">
    <property type="term" value="P:transmembrane transport"/>
    <property type="evidence" value="ECO:0007669"/>
    <property type="project" value="InterPro"/>
</dbReference>
<evidence type="ECO:0000256" key="5">
    <source>
        <dbReference type="ARBA" id="ARBA00022989"/>
    </source>
</evidence>
<proteinExistence type="inferred from homology"/>
<dbReference type="CDD" id="cd06261">
    <property type="entry name" value="TM_PBP2"/>
    <property type="match status" value="1"/>
</dbReference>
<sequence>MTAFGTRAPAATGALSWLTSPKKLEGLRLQAFLVPIGIVFAVLFAIPLAQSFYFSVTDFNGYSTDVDFVGLENYRKIFSDPAMLAGLGFTLLYAIGTTVIVTLLAIPLAVLLNRRFFGRNVVRAVFFFPAIPSIAILGLVWGFILSPLGSGAINSLLGELGPVPWLSDSTLAQLSVIMVAVWSSTGWHAILYLAYLQSIPDDYYEAARVDGASPRQSFFSITLPLLAPAVTISSLLLMTGGLKVYDLPYTLTKGGPGYATFTITQSIIQSGIAQAKFGQASALAVVFMLVVGAIVAVQLVLSSRLEGRLS</sequence>
<dbReference type="InterPro" id="IPR035906">
    <property type="entry name" value="MetI-like_sf"/>
</dbReference>
<keyword evidence="4 7" id="KW-0812">Transmembrane</keyword>
<evidence type="ECO:0000313" key="9">
    <source>
        <dbReference type="EMBL" id="MBB5775451.1"/>
    </source>
</evidence>
<accession>A0A7W9L9D9</accession>
<dbReference type="RefSeq" id="WP_185069132.1">
    <property type="nucleotide sequence ID" value="NZ_JACHMB010000001.1"/>
</dbReference>
<dbReference type="InterPro" id="IPR000515">
    <property type="entry name" value="MetI-like"/>
</dbReference>
<keyword evidence="10" id="KW-1185">Reference proteome</keyword>
<dbReference type="PANTHER" id="PTHR30193:SF41">
    <property type="entry name" value="DIACETYLCHITOBIOSE UPTAKE SYSTEM PERMEASE PROTEIN NGCF"/>
    <property type="match status" value="1"/>
</dbReference>
<evidence type="ECO:0000256" key="3">
    <source>
        <dbReference type="ARBA" id="ARBA00022475"/>
    </source>
</evidence>
<keyword evidence="3" id="KW-1003">Cell membrane</keyword>
<evidence type="ECO:0000256" key="7">
    <source>
        <dbReference type="RuleBase" id="RU363032"/>
    </source>
</evidence>
<comment type="caution">
    <text evidence="9">The sequence shown here is derived from an EMBL/GenBank/DDBJ whole genome shotgun (WGS) entry which is preliminary data.</text>
</comment>
<evidence type="ECO:0000256" key="2">
    <source>
        <dbReference type="ARBA" id="ARBA00022448"/>
    </source>
</evidence>
<feature type="domain" description="ABC transmembrane type-1" evidence="8">
    <location>
        <begin position="87"/>
        <end position="298"/>
    </location>
</feature>
<dbReference type="GO" id="GO:0005886">
    <property type="term" value="C:plasma membrane"/>
    <property type="evidence" value="ECO:0007669"/>
    <property type="project" value="UniProtKB-SubCell"/>
</dbReference>
<feature type="transmembrane region" description="Helical" evidence="7">
    <location>
        <begin position="217"/>
        <end position="238"/>
    </location>
</feature>
<reference evidence="9 10" key="1">
    <citation type="submission" date="2020-08" db="EMBL/GenBank/DDBJ databases">
        <title>Sequencing the genomes of 1000 actinobacteria strains.</title>
        <authorList>
            <person name="Klenk H.-P."/>
        </authorList>
    </citation>
    <scope>NUCLEOTIDE SEQUENCE [LARGE SCALE GENOMIC DNA]</scope>
    <source>
        <strain evidence="9 10">DSM 45507</strain>
    </source>
</reference>
<dbReference type="Gene3D" id="1.10.3720.10">
    <property type="entry name" value="MetI-like"/>
    <property type="match status" value="1"/>
</dbReference>
<dbReference type="EMBL" id="JACHMB010000001">
    <property type="protein sequence ID" value="MBB5775451.1"/>
    <property type="molecule type" value="Genomic_DNA"/>
</dbReference>
<comment type="similarity">
    <text evidence="7">Belongs to the binding-protein-dependent transport system permease family.</text>
</comment>
<feature type="transmembrane region" description="Helical" evidence="7">
    <location>
        <begin position="91"/>
        <end position="112"/>
    </location>
</feature>
<keyword evidence="5 7" id="KW-1133">Transmembrane helix</keyword>
<feature type="transmembrane region" description="Helical" evidence="7">
    <location>
        <begin position="124"/>
        <end position="144"/>
    </location>
</feature>
<dbReference type="PANTHER" id="PTHR30193">
    <property type="entry name" value="ABC TRANSPORTER PERMEASE PROTEIN"/>
    <property type="match status" value="1"/>
</dbReference>
<keyword evidence="6 7" id="KW-0472">Membrane</keyword>
<dbReference type="PROSITE" id="PS50928">
    <property type="entry name" value="ABC_TM1"/>
    <property type="match status" value="1"/>
</dbReference>
<feature type="transmembrane region" description="Helical" evidence="7">
    <location>
        <begin position="171"/>
        <end position="196"/>
    </location>
</feature>
<name>A0A7W9L9D9_9ACTN</name>
<gene>
    <name evidence="9" type="ORF">HD596_002207</name>
</gene>
<dbReference type="AlphaFoldDB" id="A0A7W9L9D9"/>
<keyword evidence="9" id="KW-0762">Sugar transport</keyword>
<feature type="transmembrane region" description="Helical" evidence="7">
    <location>
        <begin position="32"/>
        <end position="53"/>
    </location>
</feature>
<evidence type="ECO:0000256" key="6">
    <source>
        <dbReference type="ARBA" id="ARBA00023136"/>
    </source>
</evidence>
<dbReference type="Pfam" id="PF00528">
    <property type="entry name" value="BPD_transp_1"/>
    <property type="match status" value="1"/>
</dbReference>
<protein>
    <submittedName>
        <fullName evidence="9">Multiple sugar transport system permease protein/raffinose/stachyose/melibiose transport system permease protein</fullName>
    </submittedName>
</protein>
<organism evidence="9 10">
    <name type="scientific">Nonomuraea jabiensis</name>
    <dbReference type="NCBI Taxonomy" id="882448"/>
    <lineage>
        <taxon>Bacteria</taxon>
        <taxon>Bacillati</taxon>
        <taxon>Actinomycetota</taxon>
        <taxon>Actinomycetes</taxon>
        <taxon>Streptosporangiales</taxon>
        <taxon>Streptosporangiaceae</taxon>
        <taxon>Nonomuraea</taxon>
    </lineage>
</organism>
<dbReference type="Proteomes" id="UP000579153">
    <property type="component" value="Unassembled WGS sequence"/>
</dbReference>
<keyword evidence="2 7" id="KW-0813">Transport</keyword>
<comment type="subcellular location">
    <subcellularLocation>
        <location evidence="1 7">Cell membrane</location>
        <topology evidence="1 7">Multi-pass membrane protein</topology>
    </subcellularLocation>
</comment>
<evidence type="ECO:0000259" key="8">
    <source>
        <dbReference type="PROSITE" id="PS50928"/>
    </source>
</evidence>
<dbReference type="SUPFAM" id="SSF161098">
    <property type="entry name" value="MetI-like"/>
    <property type="match status" value="1"/>
</dbReference>
<evidence type="ECO:0000256" key="4">
    <source>
        <dbReference type="ARBA" id="ARBA00022692"/>
    </source>
</evidence>